<feature type="transmembrane region" description="Helical" evidence="8">
    <location>
        <begin position="72"/>
        <end position="96"/>
    </location>
</feature>
<evidence type="ECO:0000256" key="2">
    <source>
        <dbReference type="ARBA" id="ARBA00007430"/>
    </source>
</evidence>
<keyword evidence="10" id="KW-1185">Reference proteome</keyword>
<evidence type="ECO:0000256" key="5">
    <source>
        <dbReference type="ARBA" id="ARBA00022989"/>
    </source>
</evidence>
<gene>
    <name evidence="9" type="ORF">GJV26_12495</name>
</gene>
<reference evidence="9 10" key="1">
    <citation type="submission" date="2019-11" db="EMBL/GenBank/DDBJ databases">
        <title>Draft Genome Sequences of Six Type Strains of the Genus Massilia.</title>
        <authorList>
            <person name="Miess H."/>
            <person name="Frediansyah A."/>
            <person name="Goeker M."/>
            <person name="Gross H."/>
        </authorList>
    </citation>
    <scope>NUCLEOTIDE SEQUENCE [LARGE SCALE GENOMIC DNA]</scope>
    <source>
        <strain evidence="9 10">DSM 17513</strain>
    </source>
</reference>
<evidence type="ECO:0000256" key="7">
    <source>
        <dbReference type="SAM" id="MobiDB-lite"/>
    </source>
</evidence>
<dbReference type="OrthoDB" id="8538786at2"/>
<dbReference type="Pfam" id="PF13440">
    <property type="entry name" value="Polysacc_synt_3"/>
    <property type="match status" value="1"/>
</dbReference>
<dbReference type="InterPro" id="IPR050833">
    <property type="entry name" value="Poly_Biosynth_Transport"/>
</dbReference>
<feature type="transmembrane region" description="Helical" evidence="8">
    <location>
        <begin position="143"/>
        <end position="163"/>
    </location>
</feature>
<feature type="transmembrane region" description="Helical" evidence="8">
    <location>
        <begin position="471"/>
        <end position="497"/>
    </location>
</feature>
<feature type="region of interest" description="Disordered" evidence="7">
    <location>
        <begin position="1"/>
        <end position="25"/>
    </location>
</feature>
<dbReference type="CDD" id="cd13127">
    <property type="entry name" value="MATE_tuaB_like"/>
    <property type="match status" value="1"/>
</dbReference>
<keyword evidence="3" id="KW-1003">Cell membrane</keyword>
<evidence type="ECO:0000313" key="9">
    <source>
        <dbReference type="EMBL" id="MUI13273.1"/>
    </source>
</evidence>
<evidence type="ECO:0000256" key="8">
    <source>
        <dbReference type="SAM" id="Phobius"/>
    </source>
</evidence>
<feature type="transmembrane region" description="Helical" evidence="8">
    <location>
        <begin position="108"/>
        <end position="131"/>
    </location>
</feature>
<dbReference type="PANTHER" id="PTHR30250:SF10">
    <property type="entry name" value="LIPOPOLYSACCHARIDE BIOSYNTHESIS PROTEIN WZXC"/>
    <property type="match status" value="1"/>
</dbReference>
<comment type="similarity">
    <text evidence="2">Belongs to the polysaccharide synthase family.</text>
</comment>
<feature type="transmembrane region" description="Helical" evidence="8">
    <location>
        <begin position="444"/>
        <end position="465"/>
    </location>
</feature>
<feature type="transmembrane region" description="Helical" evidence="8">
    <location>
        <begin position="350"/>
        <end position="370"/>
    </location>
</feature>
<evidence type="ECO:0000256" key="4">
    <source>
        <dbReference type="ARBA" id="ARBA00022692"/>
    </source>
</evidence>
<keyword evidence="6 8" id="KW-0472">Membrane</keyword>
<name>A0A6I3XG17_9BURK</name>
<evidence type="ECO:0000256" key="6">
    <source>
        <dbReference type="ARBA" id="ARBA00023136"/>
    </source>
</evidence>
<dbReference type="Proteomes" id="UP000431684">
    <property type="component" value="Unassembled WGS sequence"/>
</dbReference>
<sequence length="511" mass="55587">MGQEPPALRPAHGTQPDHERTAGVTRNTRMSLKKDVLHGLKWVAGAKFASQIVSWVITIIVMRMLVPADYGLMAMASVFLAWCAMFVEMGLAPALVQAKEVSTQKLRQAYGLFMLVNFAVVALLVTFAPLAEQFFDEPHLANLIRLMSLQFVLTPFGLVSEVLLQRGLNFRARSLLDLSQSVITAIVTLALAWWGMGVWALALGIIVAAVYRTIAVNVVAPFPHLPLFSWHGMRELFTFGGKISASRFLWFFFTQADTVIIGRTLGGEILGVYSVALHLASLPVQRVSGILNQVAFPALARYQNDRAAIARQLLKAFELVSLVAFPVLWGMAATASDIVLVFLGRHWEEAILPLRVLALIMPFRTVVQFLPAITDAVGRPGIALQNGIVACTLMPVAFYVGTHWGIFGVAMAWALVYPIVLLINMHRMLGVIGLTMGEVALRMLPAMLSAAAMCAAVTGVHGMLVDMADRHIALAIQVGAGAIAYVAASCLLNRAAVAQVWGMVRRKRQVA</sequence>
<feature type="transmembrane region" description="Helical" evidence="8">
    <location>
        <begin position="406"/>
        <end position="423"/>
    </location>
</feature>
<dbReference type="PANTHER" id="PTHR30250">
    <property type="entry name" value="PST FAMILY PREDICTED COLANIC ACID TRANSPORTER"/>
    <property type="match status" value="1"/>
</dbReference>
<feature type="transmembrane region" description="Helical" evidence="8">
    <location>
        <begin position="48"/>
        <end position="66"/>
    </location>
</feature>
<evidence type="ECO:0000256" key="3">
    <source>
        <dbReference type="ARBA" id="ARBA00022475"/>
    </source>
</evidence>
<dbReference type="EMBL" id="WNWM01000002">
    <property type="protein sequence ID" value="MUI13273.1"/>
    <property type="molecule type" value="Genomic_DNA"/>
</dbReference>
<accession>A0A6I3XG17</accession>
<comment type="caution">
    <text evidence="9">The sequence shown here is derived from an EMBL/GenBank/DDBJ whole genome shotgun (WGS) entry which is preliminary data.</text>
</comment>
<dbReference type="GO" id="GO:0005886">
    <property type="term" value="C:plasma membrane"/>
    <property type="evidence" value="ECO:0007669"/>
    <property type="project" value="UniProtKB-SubCell"/>
</dbReference>
<keyword evidence="5 8" id="KW-1133">Transmembrane helix</keyword>
<comment type="subcellular location">
    <subcellularLocation>
        <location evidence="1">Cell membrane</location>
        <topology evidence="1">Multi-pass membrane protein</topology>
    </subcellularLocation>
</comment>
<dbReference type="AlphaFoldDB" id="A0A6I3XG17"/>
<keyword evidence="4 8" id="KW-0812">Transmembrane</keyword>
<evidence type="ECO:0000313" key="10">
    <source>
        <dbReference type="Proteomes" id="UP000431684"/>
    </source>
</evidence>
<organism evidence="9 10">
    <name type="scientific">Pseudoduganella dura</name>
    <dbReference type="NCBI Taxonomy" id="321982"/>
    <lineage>
        <taxon>Bacteria</taxon>
        <taxon>Pseudomonadati</taxon>
        <taxon>Pseudomonadota</taxon>
        <taxon>Betaproteobacteria</taxon>
        <taxon>Burkholderiales</taxon>
        <taxon>Oxalobacteraceae</taxon>
        <taxon>Telluria group</taxon>
        <taxon>Pseudoduganella</taxon>
    </lineage>
</organism>
<evidence type="ECO:0000256" key="1">
    <source>
        <dbReference type="ARBA" id="ARBA00004651"/>
    </source>
</evidence>
<protein>
    <submittedName>
        <fullName evidence="9">Oligosaccharide flippase family protein</fullName>
    </submittedName>
</protein>
<feature type="transmembrane region" description="Helical" evidence="8">
    <location>
        <begin position="200"/>
        <end position="220"/>
    </location>
</feature>
<feature type="transmembrane region" description="Helical" evidence="8">
    <location>
        <begin position="319"/>
        <end position="344"/>
    </location>
</feature>
<proteinExistence type="inferred from homology"/>